<protein>
    <submittedName>
        <fullName evidence="4">Circadian clock protein, KaiC</fullName>
    </submittedName>
</protein>
<dbReference type="Pfam" id="PF06745">
    <property type="entry name" value="ATPase"/>
    <property type="match status" value="1"/>
</dbReference>
<dbReference type="KEGG" id="vmo:VMUT_2291"/>
<dbReference type="OrthoDB" id="27015at2157"/>
<keyword evidence="2" id="KW-0067">ATP-binding</keyword>
<accession>F0QXZ8</accession>
<dbReference type="eggNOG" id="arCOG01171">
    <property type="taxonomic scope" value="Archaea"/>
</dbReference>
<evidence type="ECO:0000313" key="4">
    <source>
        <dbReference type="EMBL" id="ADY02484.1"/>
    </source>
</evidence>
<name>F0QXZ8_VULM7</name>
<keyword evidence="1" id="KW-0547">Nucleotide-binding</keyword>
<dbReference type="PANTHER" id="PTHR43637">
    <property type="entry name" value="UPF0273 PROTEIN TM_0370"/>
    <property type="match status" value="1"/>
</dbReference>
<evidence type="ECO:0000313" key="5">
    <source>
        <dbReference type="Proteomes" id="UP000007485"/>
    </source>
</evidence>
<dbReference type="PRINTS" id="PR01874">
    <property type="entry name" value="DNAREPAIRADA"/>
</dbReference>
<dbReference type="SUPFAM" id="SSF52540">
    <property type="entry name" value="P-loop containing nucleoside triphosphate hydrolases"/>
    <property type="match status" value="1"/>
</dbReference>
<dbReference type="RefSeq" id="WP_013605645.1">
    <property type="nucleotide sequence ID" value="NC_015151.1"/>
</dbReference>
<dbReference type="GeneID" id="10289943"/>
<evidence type="ECO:0000259" key="3">
    <source>
        <dbReference type="Pfam" id="PF06745"/>
    </source>
</evidence>
<keyword evidence="5" id="KW-1185">Reference proteome</keyword>
<dbReference type="PANTHER" id="PTHR43637:SF2">
    <property type="entry name" value="PROTEIN GVPD 1"/>
    <property type="match status" value="1"/>
</dbReference>
<dbReference type="Proteomes" id="UP000007485">
    <property type="component" value="Chromosome"/>
</dbReference>
<evidence type="ECO:0000256" key="2">
    <source>
        <dbReference type="ARBA" id="ARBA00022840"/>
    </source>
</evidence>
<reference evidence="4 5" key="1">
    <citation type="journal article" date="2011" name="J. Bacteriol.">
        <title>Complete genome sequence of 'Vulcanisaeta moutnovskia' strain 768-28, a novel member of the hyperthermophilic crenarchaeal genus vulcanisaeta.</title>
        <authorList>
            <person name="Gumerov V.M."/>
            <person name="Mardanov A.V."/>
            <person name="Beletsky A.V."/>
            <person name="Prokofeva M.I."/>
            <person name="Bonch-Osmolovskaya E.A."/>
            <person name="Ravin N.V."/>
            <person name="Skryabin K.G."/>
        </authorList>
    </citation>
    <scope>NUCLEOTIDE SEQUENCE [LARGE SCALE GENOMIC DNA]</scope>
    <source>
        <strain evidence="4 5">768-28</strain>
    </source>
</reference>
<evidence type="ECO:0000256" key="1">
    <source>
        <dbReference type="ARBA" id="ARBA00022741"/>
    </source>
</evidence>
<dbReference type="STRING" id="985053.VMUT_2291"/>
<dbReference type="AlphaFoldDB" id="F0QXZ8"/>
<dbReference type="InterPro" id="IPR027417">
    <property type="entry name" value="P-loop_NTPase"/>
</dbReference>
<dbReference type="HOGENOM" id="CLU_023669_2_0_2"/>
<sequence>MSSTIRRISLGVDWLDYAMLGGVPRGNWLLITGEPGVGKSILTIQAAGANVDAMPVVYVSTETKFFDVVRQAKQFNIDLSDAVSLADVLAGKVKDMKTNLVVIDLFGLARQYRELLRASEEEGKSRAKSPLSMEVVMASIEKAYETLGVSEEGKVTKDVLVIIDSLAPMWAHAPAMARLITYRLRQRLYRSNVTVIMTNQFAPTTGMTFGFGAEHIADAIIHMWIEQPEKKKEIERWLIIKKARLTNHYRKAMKYEIEPENGLTLIEPSIEELRKWFDQYGGKQESSEE</sequence>
<dbReference type="InterPro" id="IPR014774">
    <property type="entry name" value="KaiC-like_dom"/>
</dbReference>
<gene>
    <name evidence="4" type="ordered locus">VMUT_2291</name>
</gene>
<feature type="domain" description="KaiC-like" evidence="3">
    <location>
        <begin position="10"/>
        <end position="268"/>
    </location>
</feature>
<dbReference type="EMBL" id="CP002529">
    <property type="protein sequence ID" value="ADY02484.1"/>
    <property type="molecule type" value="Genomic_DNA"/>
</dbReference>
<organism evidence="4 5">
    <name type="scientific">Vulcanisaeta moutnovskia (strain 768-28)</name>
    <dbReference type="NCBI Taxonomy" id="985053"/>
    <lineage>
        <taxon>Archaea</taxon>
        <taxon>Thermoproteota</taxon>
        <taxon>Thermoprotei</taxon>
        <taxon>Thermoproteales</taxon>
        <taxon>Thermoproteaceae</taxon>
        <taxon>Vulcanisaeta</taxon>
    </lineage>
</organism>
<dbReference type="GO" id="GO:0005524">
    <property type="term" value="F:ATP binding"/>
    <property type="evidence" value="ECO:0007669"/>
    <property type="project" value="UniProtKB-KW"/>
</dbReference>
<dbReference type="Gene3D" id="3.40.50.300">
    <property type="entry name" value="P-loop containing nucleotide triphosphate hydrolases"/>
    <property type="match status" value="1"/>
</dbReference>
<proteinExistence type="predicted"/>